<reference evidence="1 2" key="2">
    <citation type="submission" date="2020-08" db="EMBL/GenBank/DDBJ databases">
        <title>Listeria ohnekaius sp. nov. and Listeria portnoyii sp. nov. isolated from non-agricultural and natural environments.</title>
        <authorList>
            <person name="Weller D."/>
            <person name="Belias A.M."/>
            <person name="Liao J."/>
            <person name="Guo S."/>
            <person name="Orsi R.H."/>
            <person name="Wiedmann M."/>
        </authorList>
    </citation>
    <scope>NUCLEOTIDE SEQUENCE [LARGE SCALE GENOMIC DNA]</scope>
    <source>
        <strain evidence="1 2">FSL W9-0585</strain>
    </source>
</reference>
<dbReference type="NCBIfam" id="TIGR01636">
    <property type="entry name" value="phage_rinA"/>
    <property type="match status" value="1"/>
</dbReference>
<dbReference type="SUPFAM" id="SSF88659">
    <property type="entry name" value="Sigma3 and sigma4 domains of RNA polymerase sigma factors"/>
    <property type="match status" value="1"/>
</dbReference>
<protein>
    <recommendedName>
        <fullName evidence="3">Transcriptional regulator</fullName>
    </recommendedName>
</protein>
<dbReference type="InterPro" id="IPR013324">
    <property type="entry name" value="RNA_pol_sigma_r3/r4-like"/>
</dbReference>
<reference evidence="1 2" key="1">
    <citation type="submission" date="2020-05" db="EMBL/GenBank/DDBJ databases">
        <authorList>
            <person name="Carlin C.R."/>
        </authorList>
    </citation>
    <scope>NUCLEOTIDE SEQUENCE [LARGE SCALE GENOMIC DNA]</scope>
    <source>
        <strain evidence="1 2">FSL W9-0585</strain>
    </source>
</reference>
<sequence length="131" mass="15622">MTTATKTMPKEIYRYIEHEIINYPQMIERINELTQYLTHDKNPQSPSHNTLHLDIRIERLSTVVRCIENVIRNLNSLGDPYQEFIKLRYWRTNSNTTMEGIAQKIHVSRRTAYNMQNRIIQMVASELGEWN</sequence>
<evidence type="ECO:0000313" key="2">
    <source>
        <dbReference type="Proteomes" id="UP000548787"/>
    </source>
</evidence>
<gene>
    <name evidence="1" type="ORF">HPK16_02850</name>
</gene>
<dbReference type="InterPro" id="IPR006523">
    <property type="entry name" value="RinA"/>
</dbReference>
<keyword evidence="2" id="KW-1185">Reference proteome</keyword>
<evidence type="ECO:0008006" key="3">
    <source>
        <dbReference type="Google" id="ProtNLM"/>
    </source>
</evidence>
<organism evidence="1 2">
    <name type="scientific">Listeria rustica</name>
    <dbReference type="NCBI Taxonomy" id="2713503"/>
    <lineage>
        <taxon>Bacteria</taxon>
        <taxon>Bacillati</taxon>
        <taxon>Bacillota</taxon>
        <taxon>Bacilli</taxon>
        <taxon>Bacillales</taxon>
        <taxon>Listeriaceae</taxon>
        <taxon>Listeria</taxon>
    </lineage>
</organism>
<accession>A0A7W1T4G1</accession>
<dbReference type="EMBL" id="JABJVM010000002">
    <property type="protein sequence ID" value="MBA3925269.1"/>
    <property type="molecule type" value="Genomic_DNA"/>
</dbReference>
<evidence type="ECO:0000313" key="1">
    <source>
        <dbReference type="EMBL" id="MBA3925269.1"/>
    </source>
</evidence>
<comment type="caution">
    <text evidence="1">The sequence shown here is derived from an EMBL/GenBank/DDBJ whole genome shotgun (WGS) entry which is preliminary data.</text>
</comment>
<dbReference type="AlphaFoldDB" id="A0A7W1T4G1"/>
<name>A0A7W1T4G1_9LIST</name>
<dbReference type="RefSeq" id="WP_181675503.1">
    <property type="nucleotide sequence ID" value="NZ_JABJVM010000002.1"/>
</dbReference>
<dbReference type="Proteomes" id="UP000548787">
    <property type="component" value="Unassembled WGS sequence"/>
</dbReference>
<proteinExistence type="predicted"/>